<dbReference type="GO" id="GO:0022625">
    <property type="term" value="C:cytosolic large ribosomal subunit"/>
    <property type="evidence" value="ECO:0007669"/>
    <property type="project" value="TreeGrafter"/>
</dbReference>
<sequence length="204" mass="23138">MRHNNALPNSYLRKHWQNRVKTWFDQASRKKRRRLARVAKAEKVFPRPSSGPLRPMVKCPTLKYNSKTRLGRGFTLQELKMASISKVVARTIGIAVDHRRTNRSAEAMELNVNRLKKYMANLVVFPKKISKPGPGDATQAEMALVAQHKGPIYPIQKVKAFASLVSAKEVDQSCNVFKILKKARGDIRNQTYRKRKAEAAATTA</sequence>
<dbReference type="GO" id="GO:0003723">
    <property type="term" value="F:RNA binding"/>
    <property type="evidence" value="ECO:0007669"/>
    <property type="project" value="TreeGrafter"/>
</dbReference>
<dbReference type="InterPro" id="IPR001380">
    <property type="entry name" value="Ribosomal_eL13"/>
</dbReference>
<dbReference type="PANTHER" id="PTHR11722:SF0">
    <property type="entry name" value="LARGE RIBOSOMAL SUBUNIT PROTEIN EL13"/>
    <property type="match status" value="1"/>
</dbReference>
<organism evidence="6 9">
    <name type="scientific">Thelohanellus kitauei</name>
    <name type="common">Myxosporean</name>
    <dbReference type="NCBI Taxonomy" id="669202"/>
    <lineage>
        <taxon>Eukaryota</taxon>
        <taxon>Metazoa</taxon>
        <taxon>Cnidaria</taxon>
        <taxon>Myxozoa</taxon>
        <taxon>Myxosporea</taxon>
        <taxon>Bivalvulida</taxon>
        <taxon>Platysporina</taxon>
        <taxon>Myxobolidae</taxon>
        <taxon>Thelohanellus</taxon>
    </lineage>
</organism>
<dbReference type="EMBL" id="JWZT01004123">
    <property type="protein sequence ID" value="KII64688.1"/>
    <property type="molecule type" value="Genomic_DNA"/>
</dbReference>
<keyword evidence="9" id="KW-1185">Reference proteome</keyword>
<evidence type="ECO:0000313" key="7">
    <source>
        <dbReference type="EMBL" id="KII63011.1"/>
    </source>
</evidence>
<evidence type="ECO:0000256" key="4">
    <source>
        <dbReference type="ARBA" id="ARBA00035216"/>
    </source>
</evidence>
<evidence type="ECO:0000313" key="9">
    <source>
        <dbReference type="Proteomes" id="UP000031668"/>
    </source>
</evidence>
<protein>
    <recommendedName>
        <fullName evidence="4">Large ribosomal subunit protein eL13</fullName>
    </recommendedName>
    <alternativeName>
        <fullName evidence="5">60S ribosomal protein L13</fullName>
    </alternativeName>
</protein>
<dbReference type="GO" id="GO:0003735">
    <property type="term" value="F:structural constituent of ribosome"/>
    <property type="evidence" value="ECO:0007669"/>
    <property type="project" value="InterPro"/>
</dbReference>
<comment type="similarity">
    <text evidence="1">Belongs to the eukaryotic ribosomal protein eL13 family.</text>
</comment>
<proteinExistence type="inferred from homology"/>
<evidence type="ECO:0000256" key="3">
    <source>
        <dbReference type="ARBA" id="ARBA00023274"/>
    </source>
</evidence>
<dbReference type="PANTHER" id="PTHR11722">
    <property type="entry name" value="60S RIBOSOMAL PROTEIN L13"/>
    <property type="match status" value="1"/>
</dbReference>
<accession>A0A0C2M7P8</accession>
<evidence type="ECO:0000313" key="8">
    <source>
        <dbReference type="EMBL" id="KII64688.1"/>
    </source>
</evidence>
<keyword evidence="2 6" id="KW-0689">Ribosomal protein</keyword>
<evidence type="ECO:0000313" key="6">
    <source>
        <dbReference type="EMBL" id="KII63010.1"/>
    </source>
</evidence>
<reference evidence="6 9" key="1">
    <citation type="journal article" date="2014" name="Genome Biol. Evol.">
        <title>The genome of the myxosporean Thelohanellus kitauei shows adaptations to nutrient acquisition within its fish host.</title>
        <authorList>
            <person name="Yang Y."/>
            <person name="Xiong J."/>
            <person name="Zhou Z."/>
            <person name="Huo F."/>
            <person name="Miao W."/>
            <person name="Ran C."/>
            <person name="Liu Y."/>
            <person name="Zhang J."/>
            <person name="Feng J."/>
            <person name="Wang M."/>
            <person name="Wang M."/>
            <person name="Wang L."/>
            <person name="Yao B."/>
        </authorList>
    </citation>
    <scope>NUCLEOTIDE SEQUENCE [LARGE SCALE GENOMIC DNA]</scope>
    <source>
        <strain evidence="6">Wuqing</strain>
    </source>
</reference>
<gene>
    <name evidence="6" type="ORF">RF11_02102</name>
    <name evidence="7" type="ORF">RF11_02103</name>
    <name evidence="8" type="ORF">RF11_05477</name>
</gene>
<dbReference type="OrthoDB" id="10264538at2759"/>
<evidence type="ECO:0000256" key="2">
    <source>
        <dbReference type="ARBA" id="ARBA00022980"/>
    </source>
</evidence>
<dbReference type="HAMAP" id="MF_00499">
    <property type="entry name" value="Ribosomal_eL13"/>
    <property type="match status" value="1"/>
</dbReference>
<evidence type="ECO:0000256" key="5">
    <source>
        <dbReference type="ARBA" id="ARBA00035321"/>
    </source>
</evidence>
<name>A0A0C2M7P8_THEKT</name>
<evidence type="ECO:0000256" key="1">
    <source>
        <dbReference type="ARBA" id="ARBA00005640"/>
    </source>
</evidence>
<dbReference type="EMBL" id="JWZT01004812">
    <property type="protein sequence ID" value="KII63010.1"/>
    <property type="molecule type" value="Genomic_DNA"/>
</dbReference>
<dbReference type="Proteomes" id="UP000031668">
    <property type="component" value="Unassembled WGS sequence"/>
</dbReference>
<dbReference type="GO" id="GO:0006412">
    <property type="term" value="P:translation"/>
    <property type="evidence" value="ECO:0007669"/>
    <property type="project" value="InterPro"/>
</dbReference>
<dbReference type="OMA" id="RQHRANK"/>
<comment type="caution">
    <text evidence="6">The sequence shown here is derived from an EMBL/GenBank/DDBJ whole genome shotgun (WGS) entry which is preliminary data.</text>
</comment>
<dbReference type="Pfam" id="PF01294">
    <property type="entry name" value="Ribosomal_L13e"/>
    <property type="match status" value="1"/>
</dbReference>
<dbReference type="AlphaFoldDB" id="A0A0C2M7P8"/>
<keyword evidence="3" id="KW-0687">Ribonucleoprotein</keyword>
<dbReference type="EMBL" id="JWZT01004812">
    <property type="protein sequence ID" value="KII63011.1"/>
    <property type="molecule type" value="Genomic_DNA"/>
</dbReference>